<evidence type="ECO:0000313" key="2">
    <source>
        <dbReference type="EMBL" id="RLJ79477.1"/>
    </source>
</evidence>
<dbReference type="OrthoDB" id="9801888at2"/>
<keyword evidence="5" id="KW-1185">Reference proteome</keyword>
<proteinExistence type="predicted"/>
<dbReference type="InterPro" id="IPR014907">
    <property type="entry name" value="BT4734-like_N"/>
</dbReference>
<dbReference type="RefSeq" id="WP_121282072.1">
    <property type="nucleotide sequence ID" value="NZ_RCCK01000010.1"/>
</dbReference>
<reference evidence="3 5" key="2">
    <citation type="submission" date="2019-03" db="EMBL/GenBank/DDBJ databases">
        <authorList>
            <person name="He R.-H."/>
        </authorList>
    </citation>
    <scope>NUCLEOTIDE SEQUENCE [LARGE SCALE GENOMIC DNA]</scope>
    <source>
        <strain evidence="3 5">DSM 19624</strain>
    </source>
</reference>
<protein>
    <submittedName>
        <fullName evidence="2">VirE-like protein</fullName>
    </submittedName>
</protein>
<reference evidence="2 4" key="1">
    <citation type="submission" date="2018-10" db="EMBL/GenBank/DDBJ databases">
        <title>Genomic Encyclopedia of Archaeal and Bacterial Type Strains, Phase II (KMG-II): from individual species to whole genera.</title>
        <authorList>
            <person name="Goeker M."/>
        </authorList>
    </citation>
    <scope>NUCLEOTIDE SEQUENCE [LARGE SCALE GENOMIC DNA]</scope>
    <source>
        <strain evidence="2 4">DSM 19624</strain>
    </source>
</reference>
<dbReference type="EMBL" id="SOPX01000002">
    <property type="protein sequence ID" value="TFB30825.1"/>
    <property type="molecule type" value="Genomic_DNA"/>
</dbReference>
<accession>A0A497YAG9</accession>
<evidence type="ECO:0000259" key="1">
    <source>
        <dbReference type="Pfam" id="PF08800"/>
    </source>
</evidence>
<gene>
    <name evidence="2" type="ORF">BCL90_0174</name>
    <name evidence="3" type="ORF">E3V97_09305</name>
</gene>
<evidence type="ECO:0000313" key="4">
    <source>
        <dbReference type="Proteomes" id="UP000273898"/>
    </source>
</evidence>
<name>A0A497YAG9_9SPHI</name>
<evidence type="ECO:0000313" key="5">
    <source>
        <dbReference type="Proteomes" id="UP000297429"/>
    </source>
</evidence>
<evidence type="ECO:0000313" key="3">
    <source>
        <dbReference type="EMBL" id="TFB30825.1"/>
    </source>
</evidence>
<comment type="caution">
    <text evidence="2">The sequence shown here is derived from an EMBL/GenBank/DDBJ whole genome shotgun (WGS) entry which is preliminary data.</text>
</comment>
<dbReference type="Proteomes" id="UP000273898">
    <property type="component" value="Unassembled WGS sequence"/>
</dbReference>
<dbReference type="AlphaFoldDB" id="A0A497YAG9"/>
<dbReference type="EMBL" id="RCCK01000010">
    <property type="protein sequence ID" value="RLJ79477.1"/>
    <property type="molecule type" value="Genomic_DNA"/>
</dbReference>
<feature type="domain" description="BT4734-like N-terminal" evidence="1">
    <location>
        <begin position="61"/>
        <end position="186"/>
    </location>
</feature>
<dbReference type="Proteomes" id="UP000297429">
    <property type="component" value="Unassembled WGS sequence"/>
</dbReference>
<dbReference type="Pfam" id="PF08800">
    <property type="entry name" value="BT4734-like_N"/>
    <property type="match status" value="1"/>
</dbReference>
<sequence length="341" mass="39072">MTLEEIRSQPVAFQYNSWSGITRHLTVGQSLDMIKNGTYKKQVDRLRGYLAAGDRDTYDQEKRKLPAVTFAADFTEKRKHQSIAVYNGLCVLDIDKLTAEQLEQVKMQFADDPYVFTFWESPSMAGVKGLVHFEFPADTLAAQINFHHTYGFRKIYDYFLEKYGIALDTSGSDVTRLCFFSHDPLLFLQDKILSFPIVYSPEEITRTRESIKSAEYTYSAEATMDQKFNPKGKNSQSSRARIQAIIRFLTKRNLSITSSFQNWYEIGYAMANTFTHELALKYYLALSKMDGKAFDETACKNMLEYCFANSMGRFSFGTIIFYAKKVGYGEEIGVPKVAEKS</sequence>
<organism evidence="2 4">
    <name type="scientific">Pedobacter alluvionis</name>
    <dbReference type="NCBI Taxonomy" id="475253"/>
    <lineage>
        <taxon>Bacteria</taxon>
        <taxon>Pseudomonadati</taxon>
        <taxon>Bacteroidota</taxon>
        <taxon>Sphingobacteriia</taxon>
        <taxon>Sphingobacteriales</taxon>
        <taxon>Sphingobacteriaceae</taxon>
        <taxon>Pedobacter</taxon>
    </lineage>
</organism>